<dbReference type="OrthoDB" id="307788at2"/>
<dbReference type="PANTHER" id="PTHR33515:SF1">
    <property type="entry name" value="RIBOSOME-BINDING FACTOR A, CHLOROPLASTIC-RELATED"/>
    <property type="match status" value="1"/>
</dbReference>
<comment type="function">
    <text evidence="2">One of several proteins that assist in the late maturation steps of the functional core of the 30S ribosomal subunit. Associates with free 30S ribosomal subunits (but not with 30S subunits that are part of 70S ribosomes or polysomes). Required for efficient processing of 16S rRNA. May interact with the 5'-terminal helix region of 16S rRNA.</text>
</comment>
<keyword evidence="1 2" id="KW-0690">Ribosome biogenesis</keyword>
<dbReference type="Proteomes" id="UP000297454">
    <property type="component" value="Unassembled WGS sequence"/>
</dbReference>
<evidence type="ECO:0000313" key="3">
    <source>
        <dbReference type="EMBL" id="TFF66084.1"/>
    </source>
</evidence>
<dbReference type="EMBL" id="SCFR01000013">
    <property type="protein sequence ID" value="TFF66084.1"/>
    <property type="molecule type" value="Genomic_DNA"/>
</dbReference>
<evidence type="ECO:0000313" key="4">
    <source>
        <dbReference type="Proteomes" id="UP000297454"/>
    </source>
</evidence>
<dbReference type="InterPro" id="IPR020053">
    <property type="entry name" value="Ribosome-bd_factorA_CS"/>
</dbReference>
<organism evidence="3 4">
    <name type="scientific">Helcococcus ovis</name>
    <dbReference type="NCBI Taxonomy" id="72026"/>
    <lineage>
        <taxon>Bacteria</taxon>
        <taxon>Bacillati</taxon>
        <taxon>Bacillota</taxon>
        <taxon>Tissierellia</taxon>
        <taxon>Tissierellales</taxon>
        <taxon>Peptoniphilaceae</taxon>
        <taxon>Helcococcus</taxon>
    </lineage>
</organism>
<comment type="subunit">
    <text evidence="2">Monomer. Binds 30S ribosomal subunits, but not 50S ribosomal subunits or 70S ribosomes.</text>
</comment>
<dbReference type="SUPFAM" id="SSF89919">
    <property type="entry name" value="Ribosome-binding factor A, RbfA"/>
    <property type="match status" value="1"/>
</dbReference>
<keyword evidence="4" id="KW-1185">Reference proteome</keyword>
<dbReference type="GO" id="GO:0030490">
    <property type="term" value="P:maturation of SSU-rRNA"/>
    <property type="evidence" value="ECO:0007669"/>
    <property type="project" value="UniProtKB-UniRule"/>
</dbReference>
<dbReference type="GeneID" id="97030926"/>
<dbReference type="GO" id="GO:0005829">
    <property type="term" value="C:cytosol"/>
    <property type="evidence" value="ECO:0007669"/>
    <property type="project" value="TreeGrafter"/>
</dbReference>
<dbReference type="Gene3D" id="3.30.300.20">
    <property type="match status" value="1"/>
</dbReference>
<dbReference type="PANTHER" id="PTHR33515">
    <property type="entry name" value="RIBOSOME-BINDING FACTOR A, CHLOROPLASTIC-RELATED"/>
    <property type="match status" value="1"/>
</dbReference>
<keyword evidence="2" id="KW-0963">Cytoplasm</keyword>
<evidence type="ECO:0000256" key="2">
    <source>
        <dbReference type="HAMAP-Rule" id="MF_00003"/>
    </source>
</evidence>
<dbReference type="InterPro" id="IPR015946">
    <property type="entry name" value="KH_dom-like_a/b"/>
</dbReference>
<accession>A0A4R9C2L1</accession>
<dbReference type="InterPro" id="IPR000238">
    <property type="entry name" value="RbfA"/>
</dbReference>
<dbReference type="Pfam" id="PF02033">
    <property type="entry name" value="RBFA"/>
    <property type="match status" value="1"/>
</dbReference>
<sequence>MDKKRIKRIESELKKEISVMISNDIKDPRIAPITSITDIELTDDLQSAKIYISVLGSDKEKCDTIDGLQSSIGYIKRELGKRMNLRHIPQLKIILDDNIEEAMRIEKLISEVIKKDTEAQNEREE</sequence>
<protein>
    <recommendedName>
        <fullName evidence="2">Ribosome-binding factor A</fullName>
    </recommendedName>
</protein>
<comment type="similarity">
    <text evidence="2">Belongs to the RbfA family.</text>
</comment>
<dbReference type="GO" id="GO:0043024">
    <property type="term" value="F:ribosomal small subunit binding"/>
    <property type="evidence" value="ECO:0007669"/>
    <property type="project" value="TreeGrafter"/>
</dbReference>
<comment type="subcellular location">
    <subcellularLocation>
        <location evidence="2">Cytoplasm</location>
    </subcellularLocation>
</comment>
<comment type="caution">
    <text evidence="3">The sequence shown here is derived from an EMBL/GenBank/DDBJ whole genome shotgun (WGS) entry which is preliminary data.</text>
</comment>
<reference evidence="3 4" key="1">
    <citation type="submission" date="2019-01" db="EMBL/GenBank/DDBJ databases">
        <title>Draft Genome Sequences of Helcococcus ovis Strains Isolated from the Uterus and Vagina of Dairy Cows with Metritis.</title>
        <authorList>
            <person name="Cunha F."/>
            <person name="Jeon S.J."/>
            <person name="Kutzer P."/>
            <person name="Galvao K.N."/>
        </authorList>
    </citation>
    <scope>NUCLEOTIDE SEQUENCE [LARGE SCALE GENOMIC DNA]</scope>
    <source>
        <strain evidence="3 4">KG-37</strain>
    </source>
</reference>
<dbReference type="AlphaFoldDB" id="A0A4R9C2L1"/>
<dbReference type="PROSITE" id="PS01319">
    <property type="entry name" value="RBFA"/>
    <property type="match status" value="1"/>
</dbReference>
<evidence type="ECO:0000256" key="1">
    <source>
        <dbReference type="ARBA" id="ARBA00022517"/>
    </source>
</evidence>
<dbReference type="InterPro" id="IPR023799">
    <property type="entry name" value="RbfA_dom_sf"/>
</dbReference>
<dbReference type="NCBIfam" id="TIGR00082">
    <property type="entry name" value="rbfA"/>
    <property type="match status" value="1"/>
</dbReference>
<proteinExistence type="inferred from homology"/>
<name>A0A4R9C2L1_9FIRM</name>
<dbReference type="RefSeq" id="WP_134710690.1">
    <property type="nucleotide sequence ID" value="NZ_CP119081.1"/>
</dbReference>
<dbReference type="HAMAP" id="MF_00003">
    <property type="entry name" value="RbfA"/>
    <property type="match status" value="1"/>
</dbReference>
<gene>
    <name evidence="2 3" type="primary">rbfA</name>
    <name evidence="3" type="ORF">EQF91_04605</name>
</gene>